<dbReference type="PANTHER" id="PTHR30329:SF21">
    <property type="entry name" value="LIPOPROTEIN YIAD-RELATED"/>
    <property type="match status" value="1"/>
</dbReference>
<dbReference type="PROSITE" id="PS51123">
    <property type="entry name" value="OMPA_2"/>
    <property type="match status" value="1"/>
</dbReference>
<dbReference type="PROSITE" id="PS51257">
    <property type="entry name" value="PROKAR_LIPOPROTEIN"/>
    <property type="match status" value="1"/>
</dbReference>
<gene>
    <name evidence="3" type="ORF">JF625_20290</name>
</gene>
<reference evidence="3" key="1">
    <citation type="submission" date="2020-06" db="EMBL/GenBank/DDBJ databases">
        <title>Stable isotope informed genome-resolved metagenomics uncovers potential trophic interactions in rhizosphere soil.</title>
        <authorList>
            <person name="Starr E.P."/>
            <person name="Shi S."/>
            <person name="Blazewicz S.J."/>
            <person name="Koch B.J."/>
            <person name="Probst A.J."/>
            <person name="Hungate B.A."/>
            <person name="Pett-Ridge J."/>
            <person name="Firestone M.K."/>
            <person name="Banfield J.F."/>
        </authorList>
    </citation>
    <scope>NUCLEOTIDE SEQUENCE</scope>
    <source>
        <strain evidence="3">YM_69_17</strain>
    </source>
</reference>
<dbReference type="Pfam" id="PF00691">
    <property type="entry name" value="OmpA"/>
    <property type="match status" value="1"/>
</dbReference>
<name>A0A952KJ70_9PROT</name>
<keyword evidence="1" id="KW-0472">Membrane</keyword>
<evidence type="ECO:0000313" key="4">
    <source>
        <dbReference type="Proteomes" id="UP000700706"/>
    </source>
</evidence>
<dbReference type="Gene3D" id="3.30.1330.60">
    <property type="entry name" value="OmpA-like domain"/>
    <property type="match status" value="1"/>
</dbReference>
<evidence type="ECO:0000259" key="2">
    <source>
        <dbReference type="PROSITE" id="PS51123"/>
    </source>
</evidence>
<proteinExistence type="predicted"/>
<dbReference type="InterPro" id="IPR050330">
    <property type="entry name" value="Bact_OuterMem_StrucFunc"/>
</dbReference>
<organism evidence="3 4">
    <name type="scientific">Inquilinus limosus</name>
    <dbReference type="NCBI Taxonomy" id="171674"/>
    <lineage>
        <taxon>Bacteria</taxon>
        <taxon>Pseudomonadati</taxon>
        <taxon>Pseudomonadota</taxon>
        <taxon>Alphaproteobacteria</taxon>
        <taxon>Rhodospirillales</taxon>
        <taxon>Rhodospirillaceae</taxon>
        <taxon>Inquilinus</taxon>
    </lineage>
</organism>
<dbReference type="InterPro" id="IPR006665">
    <property type="entry name" value="OmpA-like"/>
</dbReference>
<dbReference type="Proteomes" id="UP000700706">
    <property type="component" value="Unassembled WGS sequence"/>
</dbReference>
<protein>
    <submittedName>
        <fullName evidence="3">OmpA family protein</fullName>
    </submittedName>
</protein>
<dbReference type="SUPFAM" id="SSF103088">
    <property type="entry name" value="OmpA-like"/>
    <property type="match status" value="1"/>
</dbReference>
<accession>A0A952KJ70</accession>
<feature type="domain" description="OmpA-like" evidence="2">
    <location>
        <begin position="34"/>
        <end position="155"/>
    </location>
</feature>
<evidence type="ECO:0000313" key="3">
    <source>
        <dbReference type="EMBL" id="MBW8727476.1"/>
    </source>
</evidence>
<evidence type="ECO:0000256" key="1">
    <source>
        <dbReference type="PROSITE-ProRule" id="PRU00473"/>
    </source>
</evidence>
<dbReference type="GO" id="GO:0016020">
    <property type="term" value="C:membrane"/>
    <property type="evidence" value="ECO:0007669"/>
    <property type="project" value="UniProtKB-UniRule"/>
</dbReference>
<sequence>MRFATVLAVVALAGLAAGCVPSRDKIELPESVPVDRALSADIRYVFFHPGKAGMVPDGTAAIAAAVVEDARLRAKGTTPRLVVTGHADAGGDPAAAQRLSLRRARLVAARLKAAGIAPDRITVAGAGAADPLLPAPAGQAEPANDRVEIGFESSAVSRLDATPRRPI</sequence>
<comment type="caution">
    <text evidence="3">The sequence shown here is derived from an EMBL/GenBank/DDBJ whole genome shotgun (WGS) entry which is preliminary data.</text>
</comment>
<dbReference type="EMBL" id="JAEKLZ010000279">
    <property type="protein sequence ID" value="MBW8727476.1"/>
    <property type="molecule type" value="Genomic_DNA"/>
</dbReference>
<dbReference type="InterPro" id="IPR036737">
    <property type="entry name" value="OmpA-like_sf"/>
</dbReference>
<dbReference type="PANTHER" id="PTHR30329">
    <property type="entry name" value="STATOR ELEMENT OF FLAGELLAR MOTOR COMPLEX"/>
    <property type="match status" value="1"/>
</dbReference>
<dbReference type="AlphaFoldDB" id="A0A952KJ70"/>